<feature type="binding site" evidence="10 13">
    <location>
        <position position="32"/>
    </location>
    <ligand>
        <name>a divalent metal cation</name>
        <dbReference type="ChEBI" id="CHEBI:60240"/>
    </ligand>
</feature>
<evidence type="ECO:0000256" key="12">
    <source>
        <dbReference type="PIRSR" id="PIRSR001461-1"/>
    </source>
</evidence>
<dbReference type="NCBIfam" id="TIGR01163">
    <property type="entry name" value="rpe"/>
    <property type="match status" value="1"/>
</dbReference>
<evidence type="ECO:0000256" key="2">
    <source>
        <dbReference type="ARBA" id="ARBA00001936"/>
    </source>
</evidence>
<dbReference type="InterPro" id="IPR026019">
    <property type="entry name" value="Ribul_P_3_epim"/>
</dbReference>
<evidence type="ECO:0000256" key="4">
    <source>
        <dbReference type="ARBA" id="ARBA00001947"/>
    </source>
</evidence>
<keyword evidence="13" id="KW-0170">Cobalt</keyword>
<keyword evidence="8 10" id="KW-0479">Metal-binding</keyword>
<dbReference type="FunFam" id="3.20.20.70:FF:000004">
    <property type="entry name" value="Ribulose-phosphate 3-epimerase"/>
    <property type="match status" value="1"/>
</dbReference>
<dbReference type="GO" id="GO:0005737">
    <property type="term" value="C:cytoplasm"/>
    <property type="evidence" value="ECO:0007669"/>
    <property type="project" value="UniProtKB-ARBA"/>
</dbReference>
<dbReference type="GO" id="GO:0046872">
    <property type="term" value="F:metal ion binding"/>
    <property type="evidence" value="ECO:0007669"/>
    <property type="project" value="UniProtKB-UniRule"/>
</dbReference>
<dbReference type="KEGG" id="gfe:Gferi_01670"/>
<reference evidence="15 16" key="1">
    <citation type="submission" date="2016-09" db="EMBL/GenBank/DDBJ databases">
        <title>Genomic analysis reveals versatility of anaerobic energy metabolism of Geosporobacter ferrireducens IRF9 of phylum Firmicutes.</title>
        <authorList>
            <person name="Kim S.-J."/>
        </authorList>
    </citation>
    <scope>NUCLEOTIDE SEQUENCE [LARGE SCALE GENOMIC DNA]</scope>
    <source>
        <strain evidence="15 16">IRF9</strain>
    </source>
</reference>
<comment type="catalytic activity">
    <reaction evidence="1 10 11">
        <text>D-ribulose 5-phosphate = D-xylulose 5-phosphate</text>
        <dbReference type="Rhea" id="RHEA:13677"/>
        <dbReference type="ChEBI" id="CHEBI:57737"/>
        <dbReference type="ChEBI" id="CHEBI:58121"/>
        <dbReference type="EC" id="5.1.3.1"/>
    </reaction>
</comment>
<keyword evidence="13" id="KW-0464">Manganese</keyword>
<evidence type="ECO:0000256" key="11">
    <source>
        <dbReference type="PIRNR" id="PIRNR001461"/>
    </source>
</evidence>
<feature type="binding site" evidence="14">
    <location>
        <position position="176"/>
    </location>
    <ligand>
        <name>substrate</name>
    </ligand>
</feature>
<comment type="cofactor">
    <cofactor evidence="10 13">
        <name>a divalent metal cation</name>
        <dbReference type="ChEBI" id="CHEBI:60240"/>
    </cofactor>
    <text evidence="10 13">Binds 1 divalent metal cation per subunit.</text>
</comment>
<evidence type="ECO:0000313" key="15">
    <source>
        <dbReference type="EMBL" id="AOT68411.1"/>
    </source>
</evidence>
<evidence type="ECO:0000256" key="7">
    <source>
        <dbReference type="ARBA" id="ARBA00013188"/>
    </source>
</evidence>
<keyword evidence="13" id="KW-0862">Zinc</keyword>
<evidence type="ECO:0000256" key="14">
    <source>
        <dbReference type="PIRSR" id="PIRSR001461-3"/>
    </source>
</evidence>
<evidence type="ECO:0000256" key="1">
    <source>
        <dbReference type="ARBA" id="ARBA00001782"/>
    </source>
</evidence>
<comment type="function">
    <text evidence="10">Catalyzes the reversible epimerization of D-ribulose 5-phosphate to D-xylulose 5-phosphate.</text>
</comment>
<keyword evidence="10 11" id="KW-0119">Carbohydrate metabolism</keyword>
<accession>A0A1D8GBX1</accession>
<evidence type="ECO:0000256" key="8">
    <source>
        <dbReference type="ARBA" id="ARBA00022723"/>
    </source>
</evidence>
<dbReference type="Gene3D" id="3.20.20.70">
    <property type="entry name" value="Aldolase class I"/>
    <property type="match status" value="1"/>
</dbReference>
<feature type="binding site" evidence="10 14">
    <location>
        <begin position="196"/>
        <end position="197"/>
    </location>
    <ligand>
        <name>substrate</name>
    </ligand>
</feature>
<dbReference type="Proteomes" id="UP000095743">
    <property type="component" value="Chromosome"/>
</dbReference>
<dbReference type="AlphaFoldDB" id="A0A1D8GBX1"/>
<proteinExistence type="inferred from homology"/>
<feature type="binding site" evidence="10 13">
    <location>
        <position position="65"/>
    </location>
    <ligand>
        <name>a divalent metal cation</name>
        <dbReference type="ChEBI" id="CHEBI:60240"/>
    </ligand>
</feature>
<evidence type="ECO:0000256" key="9">
    <source>
        <dbReference type="ARBA" id="ARBA00023235"/>
    </source>
</evidence>
<feature type="binding site" evidence="10 13">
    <location>
        <position position="174"/>
    </location>
    <ligand>
        <name>a divalent metal cation</name>
        <dbReference type="ChEBI" id="CHEBI:60240"/>
    </ligand>
</feature>
<keyword evidence="9 10" id="KW-0413">Isomerase</keyword>
<feature type="binding site" evidence="10 14">
    <location>
        <begin position="141"/>
        <end position="144"/>
    </location>
    <ligand>
        <name>substrate</name>
    </ligand>
</feature>
<dbReference type="PANTHER" id="PTHR11749">
    <property type="entry name" value="RIBULOSE-5-PHOSPHATE-3-EPIMERASE"/>
    <property type="match status" value="1"/>
</dbReference>
<dbReference type="EC" id="5.1.3.1" evidence="7 10"/>
<dbReference type="GO" id="GO:0004750">
    <property type="term" value="F:D-ribulose-phosphate 3-epimerase activity"/>
    <property type="evidence" value="ECO:0007669"/>
    <property type="project" value="UniProtKB-UniRule"/>
</dbReference>
<evidence type="ECO:0000256" key="5">
    <source>
        <dbReference type="ARBA" id="ARBA00001954"/>
    </source>
</evidence>
<feature type="binding site" evidence="10">
    <location>
        <begin position="174"/>
        <end position="176"/>
    </location>
    <ligand>
        <name>substrate</name>
    </ligand>
</feature>
<evidence type="ECO:0000256" key="3">
    <source>
        <dbReference type="ARBA" id="ARBA00001941"/>
    </source>
</evidence>
<evidence type="ECO:0000256" key="6">
    <source>
        <dbReference type="ARBA" id="ARBA00009541"/>
    </source>
</evidence>
<dbReference type="PIRSF" id="PIRSF001461">
    <property type="entry name" value="RPE"/>
    <property type="match status" value="1"/>
</dbReference>
<dbReference type="OrthoDB" id="1645589at2"/>
<organism evidence="15 16">
    <name type="scientific">Geosporobacter ferrireducens</name>
    <dbReference type="NCBI Taxonomy" id="1424294"/>
    <lineage>
        <taxon>Bacteria</taxon>
        <taxon>Bacillati</taxon>
        <taxon>Bacillota</taxon>
        <taxon>Clostridia</taxon>
        <taxon>Peptostreptococcales</taxon>
        <taxon>Thermotaleaceae</taxon>
        <taxon>Geosporobacter</taxon>
    </lineage>
</organism>
<comment type="cofactor">
    <cofactor evidence="5">
        <name>Fe(2+)</name>
        <dbReference type="ChEBI" id="CHEBI:29033"/>
    </cofactor>
</comment>
<dbReference type="SUPFAM" id="SSF51366">
    <property type="entry name" value="Ribulose-phoshate binding barrel"/>
    <property type="match status" value="1"/>
</dbReference>
<sequence>MIKIAPSILSADFSNLIRDIGKVEEAGVDLLHIDVMDGHFVPNITIGPLVMHSIRNKTKLPFDVHLMIENPDRYIEDFVKAGADIITVHAEACTHLHRTIQNIKSFGIKAAVSLNPATPLNVLEFILDDLDMVLLMSVNPGFGGQKFIPIVLDKIKALRHMLAERGLNTDIQVDGGINLENIKDIVNAGANVLVAGSAIFNSKDIAATVAAFRQITQ</sequence>
<feature type="binding site" evidence="10 14">
    <location>
        <position position="7"/>
    </location>
    <ligand>
        <name>substrate</name>
    </ligand>
</feature>
<dbReference type="InterPro" id="IPR011060">
    <property type="entry name" value="RibuloseP-bd_barrel"/>
</dbReference>
<dbReference type="InterPro" id="IPR000056">
    <property type="entry name" value="Ribul_P_3_epim-like"/>
</dbReference>
<evidence type="ECO:0000256" key="10">
    <source>
        <dbReference type="HAMAP-Rule" id="MF_02227"/>
    </source>
</evidence>
<comment type="similarity">
    <text evidence="6 10 11">Belongs to the ribulose-phosphate 3-epimerase family.</text>
</comment>
<feature type="active site" description="Proton donor" evidence="10 12">
    <location>
        <position position="174"/>
    </location>
</feature>
<dbReference type="GO" id="GO:0019323">
    <property type="term" value="P:pentose catabolic process"/>
    <property type="evidence" value="ECO:0007669"/>
    <property type="project" value="UniProtKB-UniRule"/>
</dbReference>
<feature type="active site" description="Proton acceptor" evidence="10 12">
    <location>
        <position position="34"/>
    </location>
</feature>
<protein>
    <recommendedName>
        <fullName evidence="7 10">Ribulose-phosphate 3-epimerase</fullName>
        <ecNumber evidence="7 10">5.1.3.1</ecNumber>
    </recommendedName>
</protein>
<dbReference type="InterPro" id="IPR013785">
    <property type="entry name" value="Aldolase_TIM"/>
</dbReference>
<feature type="binding site" evidence="10 13">
    <location>
        <position position="34"/>
    </location>
    <ligand>
        <name>a divalent metal cation</name>
        <dbReference type="ChEBI" id="CHEBI:60240"/>
    </ligand>
</feature>
<dbReference type="PROSITE" id="PS01085">
    <property type="entry name" value="RIBUL_P_3_EPIMER_1"/>
    <property type="match status" value="1"/>
</dbReference>
<comment type="cofactor">
    <cofactor evidence="3">
        <name>Co(2+)</name>
        <dbReference type="ChEBI" id="CHEBI:48828"/>
    </cofactor>
</comment>
<dbReference type="RefSeq" id="WP_069973964.1">
    <property type="nucleotide sequence ID" value="NZ_CP017269.1"/>
</dbReference>
<comment type="pathway">
    <text evidence="10">Carbohydrate degradation.</text>
</comment>
<comment type="cofactor">
    <cofactor evidence="2">
        <name>Mn(2+)</name>
        <dbReference type="ChEBI" id="CHEBI:29035"/>
    </cofactor>
</comment>
<dbReference type="CDD" id="cd00429">
    <property type="entry name" value="RPE"/>
    <property type="match status" value="1"/>
</dbReference>
<dbReference type="PROSITE" id="PS01086">
    <property type="entry name" value="RIBUL_P_3_EPIMER_2"/>
    <property type="match status" value="1"/>
</dbReference>
<comment type="cofactor">
    <cofactor evidence="4">
        <name>Zn(2+)</name>
        <dbReference type="ChEBI" id="CHEBI:29105"/>
    </cofactor>
</comment>
<keyword evidence="16" id="KW-1185">Reference proteome</keyword>
<dbReference type="EMBL" id="CP017269">
    <property type="protein sequence ID" value="AOT68411.1"/>
    <property type="molecule type" value="Genomic_DNA"/>
</dbReference>
<evidence type="ECO:0000313" key="16">
    <source>
        <dbReference type="Proteomes" id="UP000095743"/>
    </source>
</evidence>
<name>A0A1D8GBX1_9FIRM</name>
<feature type="binding site" evidence="10 14">
    <location>
        <position position="65"/>
    </location>
    <ligand>
        <name>substrate</name>
    </ligand>
</feature>
<dbReference type="NCBIfam" id="NF004076">
    <property type="entry name" value="PRK05581.1-4"/>
    <property type="match status" value="1"/>
</dbReference>
<dbReference type="STRING" id="1424294.Gferi_01670"/>
<gene>
    <name evidence="10" type="primary">rpe</name>
    <name evidence="15" type="ORF">Gferi_01670</name>
</gene>
<evidence type="ECO:0000256" key="13">
    <source>
        <dbReference type="PIRSR" id="PIRSR001461-2"/>
    </source>
</evidence>
<dbReference type="GO" id="GO:0006098">
    <property type="term" value="P:pentose-phosphate shunt"/>
    <property type="evidence" value="ECO:0007669"/>
    <property type="project" value="UniProtKB-UniRule"/>
</dbReference>
<dbReference type="Pfam" id="PF00834">
    <property type="entry name" value="Ribul_P_3_epim"/>
    <property type="match status" value="1"/>
</dbReference>
<dbReference type="HAMAP" id="MF_02227">
    <property type="entry name" value="RPE"/>
    <property type="match status" value="1"/>
</dbReference>